<dbReference type="Gene3D" id="2.30.30.100">
    <property type="match status" value="1"/>
</dbReference>
<name>A0ABP0FBK0_CLALP</name>
<keyword evidence="7 9" id="KW-0539">Nucleus</keyword>
<accession>A0ABP0FBK0</accession>
<gene>
    <name evidence="9" type="primary">LSM8</name>
    <name evidence="11" type="ORF">CVLEPA_LOCUS5167</name>
</gene>
<sequence length="139" mass="15470">MDKITLLHFEYAGNFNHHNIICNLSFAVPIFWKERTQPQTYLKMASALEPLVNRVVSVITADGRMIVGTLKGFDQTVNLILDESHERVFSSTQGVEQVMLGLYIIRGDNVAVIGEVDDTTDAALDLENMRAAPLNAVVH</sequence>
<evidence type="ECO:0000313" key="11">
    <source>
        <dbReference type="EMBL" id="CAK8675607.1"/>
    </source>
</evidence>
<keyword evidence="6 9" id="KW-0508">mRNA splicing</keyword>
<dbReference type="Pfam" id="PF01423">
    <property type="entry name" value="LSM"/>
    <property type="match status" value="1"/>
</dbReference>
<dbReference type="InterPro" id="IPR010920">
    <property type="entry name" value="LSM_dom_sf"/>
</dbReference>
<organism evidence="11 12">
    <name type="scientific">Clavelina lepadiformis</name>
    <name type="common">Light-bulb sea squirt</name>
    <name type="synonym">Ascidia lepadiformis</name>
    <dbReference type="NCBI Taxonomy" id="159417"/>
    <lineage>
        <taxon>Eukaryota</taxon>
        <taxon>Metazoa</taxon>
        <taxon>Chordata</taxon>
        <taxon>Tunicata</taxon>
        <taxon>Ascidiacea</taxon>
        <taxon>Aplousobranchia</taxon>
        <taxon>Clavelinidae</taxon>
        <taxon>Clavelina</taxon>
    </lineage>
</organism>
<evidence type="ECO:0000256" key="7">
    <source>
        <dbReference type="ARBA" id="ARBA00023242"/>
    </source>
</evidence>
<dbReference type="SMART" id="SM00651">
    <property type="entry name" value="Sm"/>
    <property type="match status" value="1"/>
</dbReference>
<protein>
    <recommendedName>
        <fullName evidence="9">U6 snRNA-associated Sm-like protein LSm8</fullName>
    </recommendedName>
</protein>
<dbReference type="InterPro" id="IPR001163">
    <property type="entry name" value="Sm_dom_euk/arc"/>
</dbReference>
<dbReference type="SUPFAM" id="SSF50182">
    <property type="entry name" value="Sm-like ribonucleoproteins"/>
    <property type="match status" value="1"/>
</dbReference>
<keyword evidence="4 9" id="KW-0747">Spliceosome</keyword>
<evidence type="ECO:0000259" key="10">
    <source>
        <dbReference type="PROSITE" id="PS52002"/>
    </source>
</evidence>
<dbReference type="PANTHER" id="PTHR15588">
    <property type="entry name" value="LSM1"/>
    <property type="match status" value="1"/>
</dbReference>
<evidence type="ECO:0000256" key="5">
    <source>
        <dbReference type="ARBA" id="ARBA00022884"/>
    </source>
</evidence>
<comment type="caution">
    <text evidence="11">The sequence shown here is derived from an EMBL/GenBank/DDBJ whole genome shotgun (WGS) entry which is preliminary data.</text>
</comment>
<evidence type="ECO:0000313" key="12">
    <source>
        <dbReference type="Proteomes" id="UP001642483"/>
    </source>
</evidence>
<evidence type="ECO:0000256" key="4">
    <source>
        <dbReference type="ARBA" id="ARBA00022728"/>
    </source>
</evidence>
<dbReference type="PROSITE" id="PS52002">
    <property type="entry name" value="SM"/>
    <property type="match status" value="1"/>
</dbReference>
<dbReference type="InterPro" id="IPR047575">
    <property type="entry name" value="Sm"/>
</dbReference>
<comment type="function">
    <text evidence="9">Plays role in pre-mRNA splicing as component of the U4/U6-U5 tri-snRNP complex that is involved in spliceosome assembly, and as component of the precatalytic spliceosome (spliceosome B complex). The heptameric LSM2-8 complex binds specifically to the 3'-terminal U-tract of U6 snRNA.</text>
</comment>
<dbReference type="InterPro" id="IPR034103">
    <property type="entry name" value="Lsm8"/>
</dbReference>
<evidence type="ECO:0000256" key="6">
    <source>
        <dbReference type="ARBA" id="ARBA00023187"/>
    </source>
</evidence>
<proteinExistence type="inferred from homology"/>
<dbReference type="PANTHER" id="PTHR15588:SF9">
    <property type="entry name" value="U6 SNRNA-ASSOCIATED SM-LIKE PROTEIN LSM8"/>
    <property type="match status" value="1"/>
</dbReference>
<reference evidence="11 12" key="1">
    <citation type="submission" date="2024-02" db="EMBL/GenBank/DDBJ databases">
        <authorList>
            <person name="Daric V."/>
            <person name="Darras S."/>
        </authorList>
    </citation>
    <scope>NUCLEOTIDE SEQUENCE [LARGE SCALE GENOMIC DNA]</scope>
</reference>
<feature type="domain" description="Sm" evidence="10">
    <location>
        <begin position="43"/>
        <end position="119"/>
    </location>
</feature>
<dbReference type="InterPro" id="IPR044642">
    <property type="entry name" value="PTHR15588"/>
</dbReference>
<dbReference type="EMBL" id="CAWYQH010000024">
    <property type="protein sequence ID" value="CAK8675607.1"/>
    <property type="molecule type" value="Genomic_DNA"/>
</dbReference>
<evidence type="ECO:0000256" key="8">
    <source>
        <dbReference type="ARBA" id="ARBA00023274"/>
    </source>
</evidence>
<dbReference type="CDD" id="cd01727">
    <property type="entry name" value="LSm8"/>
    <property type="match status" value="1"/>
</dbReference>
<comment type="subcellular location">
    <subcellularLocation>
        <location evidence="1 9">Nucleus</location>
    </subcellularLocation>
</comment>
<evidence type="ECO:0000256" key="1">
    <source>
        <dbReference type="ARBA" id="ARBA00004123"/>
    </source>
</evidence>
<evidence type="ECO:0000256" key="9">
    <source>
        <dbReference type="RuleBase" id="RU365048"/>
    </source>
</evidence>
<keyword evidence="8 9" id="KW-0687">Ribonucleoprotein</keyword>
<evidence type="ECO:0000256" key="3">
    <source>
        <dbReference type="ARBA" id="ARBA00022664"/>
    </source>
</evidence>
<keyword evidence="12" id="KW-1185">Reference proteome</keyword>
<comment type="similarity">
    <text evidence="2 9">Belongs to the snRNP Sm proteins family.</text>
</comment>
<keyword evidence="3 9" id="KW-0507">mRNA processing</keyword>
<evidence type="ECO:0000256" key="2">
    <source>
        <dbReference type="ARBA" id="ARBA00006850"/>
    </source>
</evidence>
<comment type="subunit">
    <text evidence="9">LSm subunits form a heteromer with a doughnut shape.</text>
</comment>
<dbReference type="Proteomes" id="UP001642483">
    <property type="component" value="Unassembled WGS sequence"/>
</dbReference>
<keyword evidence="5 9" id="KW-0694">RNA-binding</keyword>